<comment type="subcellular location">
    <subcellularLocation>
        <location evidence="1 6">Virion</location>
    </subcellularLocation>
</comment>
<evidence type="ECO:0000256" key="2">
    <source>
        <dbReference type="ARBA" id="ARBA00006131"/>
    </source>
</evidence>
<proteinExistence type="inferred from homology"/>
<keyword evidence="5 6" id="KW-0946">Virion</keyword>
<evidence type="ECO:0000256" key="6">
    <source>
        <dbReference type="RuleBase" id="RU361230"/>
    </source>
</evidence>
<organism evidence="8">
    <name type="scientific">Gammatorquevirus 001C</name>
    <dbReference type="NCBI Taxonomy" id="3163414"/>
    <lineage>
        <taxon>Viruses</taxon>
        <taxon>Monodnaviria</taxon>
        <taxon>Shotokuvirae</taxon>
        <taxon>Commensaviricota</taxon>
        <taxon>Cardeaviricetes</taxon>
        <taxon>Sanitavirales</taxon>
        <taxon>Anelloviridae</taxon>
        <taxon>Gammatorquevirus</taxon>
    </lineage>
</organism>
<accession>A0AAU7SSX7</accession>
<dbReference type="Pfam" id="PF02956">
    <property type="entry name" value="TT_ORF1"/>
    <property type="match status" value="1"/>
</dbReference>
<name>A0AAU7SSX7_9VIRU</name>
<dbReference type="EMBL" id="PP857109">
    <property type="protein sequence ID" value="XBU06656.1"/>
    <property type="molecule type" value="Genomic_DNA"/>
</dbReference>
<evidence type="ECO:0000256" key="7">
    <source>
        <dbReference type="SAM" id="MobiDB-lite"/>
    </source>
</evidence>
<protein>
    <recommendedName>
        <fullName evidence="6">Capsid protein</fullName>
    </recommendedName>
</protein>
<feature type="region of interest" description="Disordered" evidence="7">
    <location>
        <begin position="563"/>
        <end position="590"/>
    </location>
</feature>
<sequence>MPFWWARRNKRWYGTRYRWRRRRRPRYKRKRRFNRRTNRRAYRRYGRRRRKYKVRKKKKKLHLVQWQPQTIRKCKIKGHIVHAAGAHGRQYRCYTDNQYRWTHARAPGGGGFGAEKYTLQFLYQQHLMGNNIWTQSNKNLDLCRYTGCRFRVYRHLTLDFFFQYSLMYPMQLNKYSYSYIHPGKVVIAKHKKLIPSLKTKPHGKKYKTIKIGVPKQLQNKWYFQESFSDQGLVEINTVVADTNYSYFGCCNSNNLISFKHLNMDMYQIAGWGNATTATVGYKPNSKQAKPNGVTVNGKKLKICIKDNTWATSISYTEGWFQPLLLQATKLWDDDRELQLNLPIVESRYNPLVDDGSGNKIYFLSILNTSFGPPKTDQDLLLEDIPLWQAFHGFSDWVTKTKKDKTYLATYYVVFQSRFVEPSHTLNKLYIVLDDQAIKGNSAFGEPPTQYQQAHWYPNFLLQQETVNNFVISGPYSPKLQNQNLSTWELKSSYCFYFKWGGADLPDQEVADPEQQATYNVPNNLSEAIQIANPALQSASRNLHCWDFRRGFITPKALKRIYQDSETSTNVSTDSQPSSKKKKISNSIPYQNKQEEEMYQSLLSLYKENTSQEQEEISTIKQLIDHQHKQQRHLKHNILRLINNLQKQQMMLQLQTGMLN</sequence>
<feature type="compositionally biased region" description="Polar residues" evidence="7">
    <location>
        <begin position="563"/>
        <end position="576"/>
    </location>
</feature>
<comment type="function">
    <text evidence="6">Self-assembles to form an icosahedral capsid.</text>
</comment>
<dbReference type="GO" id="GO:0039615">
    <property type="term" value="C:T=1 icosahedral viral capsid"/>
    <property type="evidence" value="ECO:0007669"/>
    <property type="project" value="UniProtKB-UniRule"/>
</dbReference>
<comment type="similarity">
    <text evidence="2 6">Belongs to the anelloviridae capsid protein family.</text>
</comment>
<evidence type="ECO:0000313" key="8">
    <source>
        <dbReference type="EMBL" id="XBU06656.1"/>
    </source>
</evidence>
<evidence type="ECO:0000256" key="3">
    <source>
        <dbReference type="ARBA" id="ARBA00022431"/>
    </source>
</evidence>
<reference evidence="8" key="1">
    <citation type="submission" date="2024-05" db="EMBL/GenBank/DDBJ databases">
        <authorList>
            <person name="Laubscher F."/>
            <person name="Chudzinski V."/>
            <person name="Cordey S."/>
            <person name="Hosszu-Fellous K."/>
            <person name="Kaiser L."/>
        </authorList>
    </citation>
    <scope>NUCLEOTIDE SEQUENCE</scope>
    <source>
        <strain evidence="8">1106D3-22</strain>
    </source>
</reference>
<keyword evidence="4 6" id="KW-0167">Capsid protein</keyword>
<keyword evidence="3 6" id="KW-1140">T=1 icosahedral capsid protein</keyword>
<dbReference type="InterPro" id="IPR004219">
    <property type="entry name" value="TTvirus_Unk"/>
</dbReference>
<evidence type="ECO:0000256" key="1">
    <source>
        <dbReference type="ARBA" id="ARBA00004328"/>
    </source>
</evidence>
<evidence type="ECO:0000256" key="4">
    <source>
        <dbReference type="ARBA" id="ARBA00022561"/>
    </source>
</evidence>
<evidence type="ECO:0000256" key="5">
    <source>
        <dbReference type="ARBA" id="ARBA00022844"/>
    </source>
</evidence>